<protein>
    <submittedName>
        <fullName evidence="1">Phytanoyl-CoA dioxygenase family protein</fullName>
    </submittedName>
</protein>
<keyword evidence="2" id="KW-1185">Reference proteome</keyword>
<reference evidence="1 2" key="1">
    <citation type="submission" date="2019-07" db="EMBL/GenBank/DDBJ databases">
        <title>Microlunatus dokdonensis sp. nov. isolated from the rhizospheric soil of the wild plant Elymus tsukushiensis.</title>
        <authorList>
            <person name="Ghim S.-Y."/>
            <person name="Hwang Y.-J."/>
            <person name="Son J.-S."/>
            <person name="Shin J.-H."/>
        </authorList>
    </citation>
    <scope>NUCLEOTIDE SEQUENCE [LARGE SCALE GENOMIC DNA]</scope>
    <source>
        <strain evidence="1 2">KUDC0627</strain>
    </source>
</reference>
<name>A0A516PU35_9ACTN</name>
<dbReference type="OrthoDB" id="9798771at2"/>
<keyword evidence="1" id="KW-0223">Dioxygenase</keyword>
<keyword evidence="1" id="KW-0560">Oxidoreductase</keyword>
<organism evidence="1 2">
    <name type="scientific">Microlunatus elymi</name>
    <dbReference type="NCBI Taxonomy" id="2596828"/>
    <lineage>
        <taxon>Bacteria</taxon>
        <taxon>Bacillati</taxon>
        <taxon>Actinomycetota</taxon>
        <taxon>Actinomycetes</taxon>
        <taxon>Propionibacteriales</taxon>
        <taxon>Propionibacteriaceae</taxon>
        <taxon>Microlunatus</taxon>
    </lineage>
</organism>
<accession>A0A516PU35</accession>
<gene>
    <name evidence="1" type="ORF">FOE78_00740</name>
</gene>
<dbReference type="AlphaFoldDB" id="A0A516PU35"/>
<dbReference type="RefSeq" id="WP_143984629.1">
    <property type="nucleotide sequence ID" value="NZ_CP041692.1"/>
</dbReference>
<dbReference type="SUPFAM" id="SSF51197">
    <property type="entry name" value="Clavaminate synthase-like"/>
    <property type="match status" value="1"/>
</dbReference>
<dbReference type="Proteomes" id="UP000319263">
    <property type="component" value="Chromosome"/>
</dbReference>
<evidence type="ECO:0000313" key="1">
    <source>
        <dbReference type="EMBL" id="QDP94640.1"/>
    </source>
</evidence>
<dbReference type="Gene3D" id="2.60.120.620">
    <property type="entry name" value="q2cbj1_9rhob like domain"/>
    <property type="match status" value="1"/>
</dbReference>
<dbReference type="GO" id="GO:0051213">
    <property type="term" value="F:dioxygenase activity"/>
    <property type="evidence" value="ECO:0007669"/>
    <property type="project" value="UniProtKB-KW"/>
</dbReference>
<dbReference type="EMBL" id="CP041692">
    <property type="protein sequence ID" value="QDP94640.1"/>
    <property type="molecule type" value="Genomic_DNA"/>
</dbReference>
<proteinExistence type="predicted"/>
<sequence length="296" mass="33594">MKYEVLDSHQREQFLEQGFVRIPDCFSRKAAAEYTSWIWTRLGYRSDDQSTWAESSIHMPTHRTIDVKSFAPKAWQAACELVGGADRVKEPYTWGDGFIVNLWEGADTPWEDASATSPGWHKDGDFFRHFLDSPEQGLLTLVLWSDVQHQGGATFVATDSVGHVANFLADHPEGVGPGAFSQARLIDQCSHFAEATGEIGTVYLLHPYILHAKAQNVTRTPRYITNPPIHLNAPMRFDREQFSDHSLVEQAVLRALGTERYHFEPTQPRESIVPARVKAQRERKQAEDLRLNTSYN</sequence>
<evidence type="ECO:0000313" key="2">
    <source>
        <dbReference type="Proteomes" id="UP000319263"/>
    </source>
</evidence>
<dbReference type="KEGG" id="mik:FOE78_00740"/>